<reference evidence="2 3" key="1">
    <citation type="submission" date="2019-01" db="EMBL/GenBank/DDBJ databases">
        <title>Lactibacter flavus gen. nov., sp. nov., a novel bacterium of the family Propionibacteriaceae isolated from raw milk and dairy products.</title>
        <authorList>
            <person name="Huptas C."/>
            <person name="Wenning M."/>
            <person name="Breitenwieser F."/>
            <person name="Doll E."/>
            <person name="Von Neubeck M."/>
            <person name="Busse H.-J."/>
            <person name="Scherer S."/>
        </authorList>
    </citation>
    <scope>NUCLEOTIDE SEQUENCE [LARGE SCALE GENOMIC DNA]</scope>
    <source>
        <strain evidence="2 3">DSM 22130</strain>
    </source>
</reference>
<keyword evidence="1" id="KW-0175">Coiled coil</keyword>
<organism evidence="2 3">
    <name type="scientific">Propioniciclava tarda</name>
    <dbReference type="NCBI Taxonomy" id="433330"/>
    <lineage>
        <taxon>Bacteria</taxon>
        <taxon>Bacillati</taxon>
        <taxon>Actinomycetota</taxon>
        <taxon>Actinomycetes</taxon>
        <taxon>Propionibacteriales</taxon>
        <taxon>Propionibacteriaceae</taxon>
        <taxon>Propioniciclava</taxon>
    </lineage>
</organism>
<accession>A0A4Q9KNZ6</accession>
<proteinExistence type="predicted"/>
<dbReference type="RefSeq" id="WP_131170748.1">
    <property type="nucleotide sequence ID" value="NZ_FXTL01000001.1"/>
</dbReference>
<dbReference type="EMBL" id="SDMR01000001">
    <property type="protein sequence ID" value="TBT96336.1"/>
    <property type="molecule type" value="Genomic_DNA"/>
</dbReference>
<name>A0A4Q9KNZ6_PROTD</name>
<feature type="coiled-coil region" evidence="1">
    <location>
        <begin position="143"/>
        <end position="188"/>
    </location>
</feature>
<dbReference type="Proteomes" id="UP000291933">
    <property type="component" value="Unassembled WGS sequence"/>
</dbReference>
<gene>
    <name evidence="2" type="ORF">ET996_01350</name>
</gene>
<evidence type="ECO:0000313" key="3">
    <source>
        <dbReference type="Proteomes" id="UP000291933"/>
    </source>
</evidence>
<dbReference type="AlphaFoldDB" id="A0A4Q9KNZ6"/>
<keyword evidence="3" id="KW-1185">Reference proteome</keyword>
<dbReference type="OrthoDB" id="3722887at2"/>
<evidence type="ECO:0000256" key="1">
    <source>
        <dbReference type="SAM" id="Coils"/>
    </source>
</evidence>
<evidence type="ECO:0000313" key="2">
    <source>
        <dbReference type="EMBL" id="TBT96336.1"/>
    </source>
</evidence>
<protein>
    <submittedName>
        <fullName evidence="2">Uncharacterized protein</fullName>
    </submittedName>
</protein>
<comment type="caution">
    <text evidence="2">The sequence shown here is derived from an EMBL/GenBank/DDBJ whole genome shotgun (WGS) entry which is preliminary data.</text>
</comment>
<sequence>MIAVAPAAPGKLGDQPDPQRLLTYLTDLGLWLTSRRAELDELDAAVQASDHAGELTGDVRLGLTLWQAIKTRNEQLLATWDSGRVGAVEREKIAQLIWSRLDTPGAAAGLTGMSVPEASRTSDALTAQLRQRLQLDPSGSAVLVRLRDLRAQLERLRDQIALEPREGVEAARLKLQGLAARLEVASDKAGRGGDVGGLLGPLELDAATFERDLIVGGAMRRQNAARIVKIDAIRRHLAEREPGLRALVERTVAAVTPAPKYAVPDIENLGPVPTTTPELDAYEARLASVGKAMDVVEESYSAALESVEALRSELAGIEAKGLDATGASLLAAARGVLGQTPVQLDAARSLVAGCRAYASTSGGRS</sequence>